<sequence>MDLFSYDSGLEAVADWVEERWQEELHCTRTLKEFPLRLSIPVHIPVSLSHEFELLEPFRPLQRKSYDNENRFLSPKPVVQLKQTSKLLGKITTCNITVLLLDERNSPLDQQEQACMSRPCDDEAVITTPRLRTSPMMIRISHRLEATKIALCFIVDYELEHGGRLRCVITSNCFNFVRNRRRSKRMTVHGK</sequence>
<gene>
    <name evidence="1" type="ORF">PROFUN_03999</name>
</gene>
<dbReference type="EMBL" id="MDYQ01000013">
    <property type="protein sequence ID" value="PRP88176.1"/>
    <property type="molecule type" value="Genomic_DNA"/>
</dbReference>
<dbReference type="Proteomes" id="UP000241769">
    <property type="component" value="Unassembled WGS sequence"/>
</dbReference>
<organism evidence="1 2">
    <name type="scientific">Planoprotostelium fungivorum</name>
    <dbReference type="NCBI Taxonomy" id="1890364"/>
    <lineage>
        <taxon>Eukaryota</taxon>
        <taxon>Amoebozoa</taxon>
        <taxon>Evosea</taxon>
        <taxon>Variosea</taxon>
        <taxon>Cavosteliida</taxon>
        <taxon>Cavosteliaceae</taxon>
        <taxon>Planoprotostelium</taxon>
    </lineage>
</organism>
<name>A0A2P6NW66_9EUKA</name>
<keyword evidence="2" id="KW-1185">Reference proteome</keyword>
<evidence type="ECO:0000313" key="2">
    <source>
        <dbReference type="Proteomes" id="UP000241769"/>
    </source>
</evidence>
<protein>
    <submittedName>
        <fullName evidence="1">Uncharacterized protein</fullName>
    </submittedName>
</protein>
<accession>A0A2P6NW66</accession>
<dbReference type="InParanoid" id="A0A2P6NW66"/>
<dbReference type="AlphaFoldDB" id="A0A2P6NW66"/>
<reference evidence="1 2" key="1">
    <citation type="journal article" date="2018" name="Genome Biol. Evol.">
        <title>Multiple Roots of Fruiting Body Formation in Amoebozoa.</title>
        <authorList>
            <person name="Hillmann F."/>
            <person name="Forbes G."/>
            <person name="Novohradska S."/>
            <person name="Ferling I."/>
            <person name="Riege K."/>
            <person name="Groth M."/>
            <person name="Westermann M."/>
            <person name="Marz M."/>
            <person name="Spaller T."/>
            <person name="Winckler T."/>
            <person name="Schaap P."/>
            <person name="Glockner G."/>
        </authorList>
    </citation>
    <scope>NUCLEOTIDE SEQUENCE [LARGE SCALE GENOMIC DNA]</scope>
    <source>
        <strain evidence="1 2">Jena</strain>
    </source>
</reference>
<comment type="caution">
    <text evidence="1">The sequence shown here is derived from an EMBL/GenBank/DDBJ whole genome shotgun (WGS) entry which is preliminary data.</text>
</comment>
<proteinExistence type="predicted"/>
<evidence type="ECO:0000313" key="1">
    <source>
        <dbReference type="EMBL" id="PRP88176.1"/>
    </source>
</evidence>